<proteinExistence type="predicted"/>
<organism evidence="1 2">
    <name type="scientific">Treponema ruminis</name>
    <dbReference type="NCBI Taxonomy" id="744515"/>
    <lineage>
        <taxon>Bacteria</taxon>
        <taxon>Pseudomonadati</taxon>
        <taxon>Spirochaetota</taxon>
        <taxon>Spirochaetia</taxon>
        <taxon>Spirochaetales</taxon>
        <taxon>Treponemataceae</taxon>
        <taxon>Treponema</taxon>
    </lineage>
</organism>
<name>A0A7W8GA03_9SPIR</name>
<dbReference type="RefSeq" id="WP_184659724.1">
    <property type="nucleotide sequence ID" value="NZ_CP031518.1"/>
</dbReference>
<evidence type="ECO:0000313" key="1">
    <source>
        <dbReference type="EMBL" id="MBB5226454.1"/>
    </source>
</evidence>
<accession>A0A7W8GA03</accession>
<gene>
    <name evidence="1" type="ORF">HNP76_001827</name>
</gene>
<protein>
    <submittedName>
        <fullName evidence="1">Uncharacterized protein</fullName>
    </submittedName>
</protein>
<dbReference type="InterPro" id="IPR058240">
    <property type="entry name" value="rSAM_sf"/>
</dbReference>
<sequence length="333" mass="37635">MADTVKFSSSSLESSLSSFGRRGVTEFTLQDEAILSHKGKLLHFLQVFREKAGDVFLTLPVSASVLDLDVCKACAELYCTLEIPLEGLSKGNSYLFDKKFYSRRADMLNTLGLVFGFDMNFACQPGDSVKSFRDRLDFALSLYPNHIDFPQIDPLNGGDSSIKMPKPTATFSTQDIKMTKETAFAASTFYSYGRAVTWFLAVLAPLKMTPSKFFQDFAEWQNLNNCSLRSNWKPESAKHAEIEKMQLAFLKFKYEEKNKPQLFEVVNNVVRLNGAFSRCFGEGEESRIELSYNPDELLSGAAMNIQSFFDNSFMENSTVKVFMGEDGAEWRYC</sequence>
<dbReference type="SUPFAM" id="SSF102114">
    <property type="entry name" value="Radical SAM enzymes"/>
    <property type="match status" value="1"/>
</dbReference>
<evidence type="ECO:0000313" key="2">
    <source>
        <dbReference type="Proteomes" id="UP000518887"/>
    </source>
</evidence>
<dbReference type="AlphaFoldDB" id="A0A7W8GA03"/>
<reference evidence="1 2" key="1">
    <citation type="submission" date="2020-08" db="EMBL/GenBank/DDBJ databases">
        <title>Genomic Encyclopedia of Type Strains, Phase IV (KMG-IV): sequencing the most valuable type-strain genomes for metagenomic binning, comparative biology and taxonomic classification.</title>
        <authorList>
            <person name="Goeker M."/>
        </authorList>
    </citation>
    <scope>NUCLEOTIDE SEQUENCE [LARGE SCALE GENOMIC DNA]</scope>
    <source>
        <strain evidence="1 2">DSM 103462</strain>
    </source>
</reference>
<keyword evidence="2" id="KW-1185">Reference proteome</keyword>
<comment type="caution">
    <text evidence="1">The sequence shown here is derived from an EMBL/GenBank/DDBJ whole genome shotgun (WGS) entry which is preliminary data.</text>
</comment>
<dbReference type="EMBL" id="JACHFQ010000005">
    <property type="protein sequence ID" value="MBB5226454.1"/>
    <property type="molecule type" value="Genomic_DNA"/>
</dbReference>
<dbReference type="Proteomes" id="UP000518887">
    <property type="component" value="Unassembled WGS sequence"/>
</dbReference>